<sequence length="312" mass="34599">MPASLSVRLSINLSIHLKSLNLSVRSSSVCLPIYRCIPTGLRFLKPHVSGQLIKNIIEIFDNFHINHFRGREGIAVLSGEEEAAYSWVAANYLLGKFARNRTDWETVGLLEMGGGSTQIAFVPKQPIYSGEFQININGRPYDLYVHSYLQFGINAVQVWVAKVLSQLYPDSHILGNPCMLKGDVKEIEVENKQTLLLHGTSDPEGCKRIFKQILAPEKGLKCEPKPCAVGNVYQPSVDDIKFYAIQGFTLAPKAFNVLGPDQILDIDLLEQEAFKYCRKNLSEAVQAGIDESVASTTCLMGIYTPSSADFLV</sequence>
<dbReference type="InterPro" id="IPR000407">
    <property type="entry name" value="GDA1_CD39_NTPase"/>
</dbReference>
<dbReference type="PANTHER" id="PTHR11782">
    <property type="entry name" value="ADENOSINE/GUANOSINE DIPHOSPHATASE"/>
    <property type="match status" value="1"/>
</dbReference>
<dbReference type="AlphaFoldDB" id="A0A8S3YZ20"/>
<evidence type="ECO:0000256" key="2">
    <source>
        <dbReference type="ARBA" id="ARBA00022801"/>
    </source>
</evidence>
<keyword evidence="4" id="KW-0547">Nucleotide-binding</keyword>
<dbReference type="PANTHER" id="PTHR11782:SF83">
    <property type="entry name" value="GUANOSINE-DIPHOSPHATASE"/>
    <property type="match status" value="1"/>
</dbReference>
<dbReference type="GO" id="GO:0045134">
    <property type="term" value="F:UDP phosphatase activity"/>
    <property type="evidence" value="ECO:0007669"/>
    <property type="project" value="TreeGrafter"/>
</dbReference>
<protein>
    <recommendedName>
        <fullName evidence="7">Apyrase</fullName>
    </recommendedName>
</protein>
<evidence type="ECO:0000313" key="6">
    <source>
        <dbReference type="Proteomes" id="UP000678393"/>
    </source>
</evidence>
<dbReference type="OrthoDB" id="6372431at2759"/>
<dbReference type="GO" id="GO:0004382">
    <property type="term" value="F:GDP phosphatase activity"/>
    <property type="evidence" value="ECO:0007669"/>
    <property type="project" value="TreeGrafter"/>
</dbReference>
<dbReference type="Pfam" id="PF01150">
    <property type="entry name" value="GDA1_CD39"/>
    <property type="match status" value="1"/>
</dbReference>
<feature type="active site" description="Proton acceptor" evidence="3">
    <location>
        <position position="82"/>
    </location>
</feature>
<dbReference type="GO" id="GO:0017111">
    <property type="term" value="F:ribonucleoside triphosphate phosphatase activity"/>
    <property type="evidence" value="ECO:0007669"/>
    <property type="project" value="TreeGrafter"/>
</dbReference>
<dbReference type="GO" id="GO:0009134">
    <property type="term" value="P:nucleoside diphosphate catabolic process"/>
    <property type="evidence" value="ECO:0007669"/>
    <property type="project" value="TreeGrafter"/>
</dbReference>
<comment type="similarity">
    <text evidence="1">Belongs to the GDA1/CD39 NTPase family.</text>
</comment>
<feature type="binding site" evidence="4">
    <location>
        <begin position="114"/>
        <end position="118"/>
    </location>
    <ligand>
        <name>ATP</name>
        <dbReference type="ChEBI" id="CHEBI:30616"/>
    </ligand>
</feature>
<accession>A0A8S3YZ20</accession>
<proteinExistence type="inferred from homology"/>
<evidence type="ECO:0000256" key="3">
    <source>
        <dbReference type="PIRSR" id="PIRSR600407-1"/>
    </source>
</evidence>
<dbReference type="Gene3D" id="3.30.420.150">
    <property type="entry name" value="Exopolyphosphatase. Domain 2"/>
    <property type="match status" value="1"/>
</dbReference>
<dbReference type="EMBL" id="CAJHNH020000923">
    <property type="protein sequence ID" value="CAG5120551.1"/>
    <property type="molecule type" value="Genomic_DNA"/>
</dbReference>
<dbReference type="Proteomes" id="UP000678393">
    <property type="component" value="Unassembled WGS sequence"/>
</dbReference>
<name>A0A8S3YZ20_9EUPU</name>
<organism evidence="5 6">
    <name type="scientific">Candidula unifasciata</name>
    <dbReference type="NCBI Taxonomy" id="100452"/>
    <lineage>
        <taxon>Eukaryota</taxon>
        <taxon>Metazoa</taxon>
        <taxon>Spiralia</taxon>
        <taxon>Lophotrochozoa</taxon>
        <taxon>Mollusca</taxon>
        <taxon>Gastropoda</taxon>
        <taxon>Heterobranchia</taxon>
        <taxon>Euthyneura</taxon>
        <taxon>Panpulmonata</taxon>
        <taxon>Eupulmonata</taxon>
        <taxon>Stylommatophora</taxon>
        <taxon>Helicina</taxon>
        <taxon>Helicoidea</taxon>
        <taxon>Geomitridae</taxon>
        <taxon>Candidula</taxon>
    </lineage>
</organism>
<dbReference type="GO" id="GO:0005524">
    <property type="term" value="F:ATP binding"/>
    <property type="evidence" value="ECO:0007669"/>
    <property type="project" value="UniProtKB-KW"/>
</dbReference>
<keyword evidence="2" id="KW-0378">Hydrolase</keyword>
<evidence type="ECO:0000256" key="4">
    <source>
        <dbReference type="PIRSR" id="PIRSR600407-2"/>
    </source>
</evidence>
<dbReference type="GO" id="GO:0005886">
    <property type="term" value="C:plasma membrane"/>
    <property type="evidence" value="ECO:0007669"/>
    <property type="project" value="TreeGrafter"/>
</dbReference>
<comment type="caution">
    <text evidence="5">The sequence shown here is derived from an EMBL/GenBank/DDBJ whole genome shotgun (WGS) entry which is preliminary data.</text>
</comment>
<reference evidence="5" key="1">
    <citation type="submission" date="2021-04" db="EMBL/GenBank/DDBJ databases">
        <authorList>
            <consortium name="Molecular Ecology Group"/>
        </authorList>
    </citation>
    <scope>NUCLEOTIDE SEQUENCE</scope>
</reference>
<keyword evidence="6" id="KW-1185">Reference proteome</keyword>
<keyword evidence="4" id="KW-0067">ATP-binding</keyword>
<evidence type="ECO:0000313" key="5">
    <source>
        <dbReference type="EMBL" id="CAG5120551.1"/>
    </source>
</evidence>
<evidence type="ECO:0000256" key="1">
    <source>
        <dbReference type="ARBA" id="ARBA00009283"/>
    </source>
</evidence>
<evidence type="ECO:0008006" key="7">
    <source>
        <dbReference type="Google" id="ProtNLM"/>
    </source>
</evidence>
<gene>
    <name evidence="5" type="ORF">CUNI_LOCUS6109</name>
</gene>